<dbReference type="EMBL" id="FQUU01000003">
    <property type="protein sequence ID" value="SHE72447.1"/>
    <property type="molecule type" value="Genomic_DNA"/>
</dbReference>
<dbReference type="InterPro" id="IPR025380">
    <property type="entry name" value="DUF4369"/>
</dbReference>
<organism evidence="6 7">
    <name type="scientific">Flavisolibacter ginsengisoli DSM 18119</name>
    <dbReference type="NCBI Taxonomy" id="1121884"/>
    <lineage>
        <taxon>Bacteria</taxon>
        <taxon>Pseudomonadati</taxon>
        <taxon>Bacteroidota</taxon>
        <taxon>Chitinophagia</taxon>
        <taxon>Chitinophagales</taxon>
        <taxon>Chitinophagaceae</taxon>
        <taxon>Flavisolibacter</taxon>
    </lineage>
</organism>
<dbReference type="InterPro" id="IPR017937">
    <property type="entry name" value="Thioredoxin_CS"/>
</dbReference>
<name>A0A1M4VU60_9BACT</name>
<dbReference type="PROSITE" id="PS51352">
    <property type="entry name" value="THIOREDOXIN_2"/>
    <property type="match status" value="1"/>
</dbReference>
<dbReference type="PANTHER" id="PTHR42852">
    <property type="entry name" value="THIOL:DISULFIDE INTERCHANGE PROTEIN DSBE"/>
    <property type="match status" value="1"/>
</dbReference>
<dbReference type="RefSeq" id="WP_072834109.1">
    <property type="nucleotide sequence ID" value="NZ_FQUU01000003.1"/>
</dbReference>
<reference evidence="6 7" key="1">
    <citation type="submission" date="2016-11" db="EMBL/GenBank/DDBJ databases">
        <authorList>
            <person name="Jaros S."/>
            <person name="Januszkiewicz K."/>
            <person name="Wedrychowicz H."/>
        </authorList>
    </citation>
    <scope>NUCLEOTIDE SEQUENCE [LARGE SCALE GENOMIC DNA]</scope>
    <source>
        <strain evidence="6 7">DSM 18119</strain>
    </source>
</reference>
<evidence type="ECO:0000313" key="7">
    <source>
        <dbReference type="Proteomes" id="UP000184048"/>
    </source>
</evidence>
<feature type="domain" description="Thioredoxin" evidence="5">
    <location>
        <begin position="233"/>
        <end position="371"/>
    </location>
</feature>
<dbReference type="GO" id="GO:0016491">
    <property type="term" value="F:oxidoreductase activity"/>
    <property type="evidence" value="ECO:0007669"/>
    <property type="project" value="InterPro"/>
</dbReference>
<keyword evidence="2" id="KW-0201">Cytochrome c-type biogenesis</keyword>
<dbReference type="Gene3D" id="3.40.30.10">
    <property type="entry name" value="Glutaredoxin"/>
    <property type="match status" value="1"/>
</dbReference>
<dbReference type="Proteomes" id="UP000184048">
    <property type="component" value="Unassembled WGS sequence"/>
</dbReference>
<dbReference type="GO" id="GO:0030313">
    <property type="term" value="C:cell envelope"/>
    <property type="evidence" value="ECO:0007669"/>
    <property type="project" value="UniProtKB-SubCell"/>
</dbReference>
<evidence type="ECO:0000256" key="3">
    <source>
        <dbReference type="ARBA" id="ARBA00023157"/>
    </source>
</evidence>
<proteinExistence type="predicted"/>
<gene>
    <name evidence="6" type="ORF">SAMN02745131_00976</name>
</gene>
<evidence type="ECO:0000256" key="1">
    <source>
        <dbReference type="ARBA" id="ARBA00004196"/>
    </source>
</evidence>
<sequence length="371" mass="41096">MNKVLISIVFIGLVSCSNKKDGNSFTVDGTVKNSTAKMIYLQESPAGSAPVIIDSSQLQKDGSFNLSGSGKEESIYSLRVNENPYPFAVLINDSKKITVNADLMNQEEPYTVKGSNASQGIIDFDRSTMHQAKNIYDLSREVDSLLKMKAPDTVVNIPFGKYETATGDLKNFTLQFIDKASSPVLALYALGNYQRLTQQLGLKPLNNMEVSDVVTKSSAKFPNSSALNELKKNQRSQQAPDFTLPDTTGTPVSLSSFKGKYVLVDFWASWCAPCRQENPNVVKAYNQFKDKNFTILGVSLDKNKAAWLQAIKNDSLTWNHVSDLKYWESEAAALYEVRSIPYNVLIDPTGKIIGEDLRGNDLENTLRSVLK</sequence>
<dbReference type="PANTHER" id="PTHR42852:SF6">
    <property type="entry name" value="THIOL:DISULFIDE INTERCHANGE PROTEIN DSBE"/>
    <property type="match status" value="1"/>
</dbReference>
<dbReference type="InterPro" id="IPR036249">
    <property type="entry name" value="Thioredoxin-like_sf"/>
</dbReference>
<evidence type="ECO:0000256" key="2">
    <source>
        <dbReference type="ARBA" id="ARBA00022748"/>
    </source>
</evidence>
<protein>
    <submittedName>
        <fullName evidence="6">Peroxiredoxin</fullName>
    </submittedName>
</protein>
<dbReference type="GO" id="GO:0016209">
    <property type="term" value="F:antioxidant activity"/>
    <property type="evidence" value="ECO:0007669"/>
    <property type="project" value="InterPro"/>
</dbReference>
<accession>A0A1M4VU60</accession>
<keyword evidence="4" id="KW-0676">Redox-active center</keyword>
<keyword evidence="3" id="KW-1015">Disulfide bond</keyword>
<dbReference type="InterPro" id="IPR050553">
    <property type="entry name" value="Thioredoxin_ResA/DsbE_sf"/>
</dbReference>
<keyword evidence="7" id="KW-1185">Reference proteome</keyword>
<dbReference type="InterPro" id="IPR000866">
    <property type="entry name" value="AhpC/TSA"/>
</dbReference>
<dbReference type="OrthoDB" id="750178at2"/>
<dbReference type="SUPFAM" id="SSF52833">
    <property type="entry name" value="Thioredoxin-like"/>
    <property type="match status" value="1"/>
</dbReference>
<evidence type="ECO:0000259" key="5">
    <source>
        <dbReference type="PROSITE" id="PS51352"/>
    </source>
</evidence>
<evidence type="ECO:0000313" key="6">
    <source>
        <dbReference type="EMBL" id="SHE72447.1"/>
    </source>
</evidence>
<dbReference type="GO" id="GO:0017004">
    <property type="term" value="P:cytochrome complex assembly"/>
    <property type="evidence" value="ECO:0007669"/>
    <property type="project" value="UniProtKB-KW"/>
</dbReference>
<dbReference type="Pfam" id="PF14289">
    <property type="entry name" value="DUF4369"/>
    <property type="match status" value="1"/>
</dbReference>
<dbReference type="CDD" id="cd02966">
    <property type="entry name" value="TlpA_like_family"/>
    <property type="match status" value="1"/>
</dbReference>
<dbReference type="PROSITE" id="PS00194">
    <property type="entry name" value="THIOREDOXIN_1"/>
    <property type="match status" value="1"/>
</dbReference>
<dbReference type="AlphaFoldDB" id="A0A1M4VU60"/>
<dbReference type="STRING" id="1121884.SAMN02745131_00976"/>
<dbReference type="Pfam" id="PF00578">
    <property type="entry name" value="AhpC-TSA"/>
    <property type="match status" value="1"/>
</dbReference>
<dbReference type="PROSITE" id="PS51257">
    <property type="entry name" value="PROKAR_LIPOPROTEIN"/>
    <property type="match status" value="1"/>
</dbReference>
<evidence type="ECO:0000256" key="4">
    <source>
        <dbReference type="ARBA" id="ARBA00023284"/>
    </source>
</evidence>
<comment type="subcellular location">
    <subcellularLocation>
        <location evidence="1">Cell envelope</location>
    </subcellularLocation>
</comment>
<dbReference type="InterPro" id="IPR013766">
    <property type="entry name" value="Thioredoxin_domain"/>
</dbReference>